<feature type="compositionally biased region" description="Basic residues" evidence="5">
    <location>
        <begin position="370"/>
        <end position="384"/>
    </location>
</feature>
<dbReference type="GO" id="GO:0043625">
    <property type="term" value="C:delta DNA polymerase complex"/>
    <property type="evidence" value="ECO:0007669"/>
    <property type="project" value="InterPro"/>
</dbReference>
<dbReference type="STRING" id="97972.A0A2V1E248"/>
<keyword evidence="4" id="KW-0539">Nucleus</keyword>
<dbReference type="PANTHER" id="PTHR17598:SF13">
    <property type="entry name" value="DNA POLYMERASE DELTA SUBUNIT 3"/>
    <property type="match status" value="1"/>
</dbReference>
<sequence length="443" mass="48669">MPEQNYKEYLAARLLAENRPVTYRLLSRAVKVHVNRGKQMLYEFHRNQNAKKPRSIHATYLITGKKRTSEHTNGLNGKDGEDAVMQDSPFPSSLPGTQEPDEKPVSTTSIVLVREEELEKTKAEFVEVTSIHIYSLEPGPIEDLGVLSLCNEEVATKFTKEDPLERWQLYGCIHNPHIKRRTPKSGIAASKTTSKPAAKPTAKPQPKELIPAVQTDSKPSASNTKTSTSAAPKATLQRSNSTKSNPPKKTSVGDLFKSFAKTKPPKPKESEDSPMGGMSEDEGEDSEPESGAPKVDEAKLEAARKEKEARKEELLKMMEEDVDMADAATPQDTNADEVSQDANDDAPLDSQDKAEPAESEEPVVAAVAGGRRRGRRRVTKRKKVKDADGYLVTKEETVWESFSEDEKPPEPKKLKPVPNSSAKGGKKGAPKGQGSIASFFKKA</sequence>
<dbReference type="GO" id="GO:0006271">
    <property type="term" value="P:DNA strand elongation involved in DNA replication"/>
    <property type="evidence" value="ECO:0007669"/>
    <property type="project" value="TreeGrafter"/>
</dbReference>
<evidence type="ECO:0000256" key="4">
    <source>
        <dbReference type="ARBA" id="ARBA00023242"/>
    </source>
</evidence>
<keyword evidence="7" id="KW-1185">Reference proteome</keyword>
<dbReference type="GO" id="GO:1904161">
    <property type="term" value="P:DNA synthesis involved in UV-damage excision repair"/>
    <property type="evidence" value="ECO:0007669"/>
    <property type="project" value="TreeGrafter"/>
</dbReference>
<feature type="compositionally biased region" description="Acidic residues" evidence="5">
    <location>
        <begin position="279"/>
        <end position="288"/>
    </location>
</feature>
<keyword evidence="3" id="KW-0235">DNA replication</keyword>
<feature type="compositionally biased region" description="Polar residues" evidence="5">
    <location>
        <begin position="236"/>
        <end position="248"/>
    </location>
</feature>
<comment type="subcellular location">
    <subcellularLocation>
        <location evidence="1">Nucleus</location>
    </subcellularLocation>
</comment>
<protein>
    <recommendedName>
        <fullName evidence="2">DNA polymerase delta subunit 3</fullName>
    </recommendedName>
</protein>
<feature type="compositionally biased region" description="Acidic residues" evidence="5">
    <location>
        <begin position="334"/>
        <end position="347"/>
    </location>
</feature>
<dbReference type="AlphaFoldDB" id="A0A2V1E248"/>
<feature type="compositionally biased region" description="Low complexity" evidence="5">
    <location>
        <begin position="217"/>
        <end position="235"/>
    </location>
</feature>
<feature type="region of interest" description="Disordered" evidence="5">
    <location>
        <begin position="178"/>
        <end position="443"/>
    </location>
</feature>
<feature type="compositionally biased region" description="Basic and acidic residues" evidence="5">
    <location>
        <begin position="294"/>
        <end position="319"/>
    </location>
</feature>
<dbReference type="OrthoDB" id="514823at2759"/>
<dbReference type="EMBL" id="KZ805319">
    <property type="protein sequence ID" value="PVI04643.1"/>
    <property type="molecule type" value="Genomic_DNA"/>
</dbReference>
<evidence type="ECO:0000256" key="2">
    <source>
        <dbReference type="ARBA" id="ARBA00017589"/>
    </source>
</evidence>
<dbReference type="Pfam" id="PF09507">
    <property type="entry name" value="CDC27"/>
    <property type="match status" value="1"/>
</dbReference>
<dbReference type="GO" id="GO:0006297">
    <property type="term" value="P:nucleotide-excision repair, DNA gap filling"/>
    <property type="evidence" value="ECO:0007669"/>
    <property type="project" value="TreeGrafter"/>
</dbReference>
<evidence type="ECO:0000313" key="7">
    <source>
        <dbReference type="Proteomes" id="UP000244855"/>
    </source>
</evidence>
<gene>
    <name evidence="6" type="ORF">DM02DRAFT_158708</name>
</gene>
<dbReference type="GO" id="GO:0003887">
    <property type="term" value="F:DNA-directed DNA polymerase activity"/>
    <property type="evidence" value="ECO:0007669"/>
    <property type="project" value="TreeGrafter"/>
</dbReference>
<dbReference type="Gene3D" id="3.90.1030.20">
    <property type="entry name" value="DNA polymerase delta, p66 (Cdc27) subunit, wHTH domain"/>
    <property type="match status" value="1"/>
</dbReference>
<name>A0A2V1E248_9PLEO</name>
<feature type="region of interest" description="Disordered" evidence="5">
    <location>
        <begin position="65"/>
        <end position="107"/>
    </location>
</feature>
<feature type="compositionally biased region" description="Basic and acidic residues" evidence="5">
    <location>
        <begin position="404"/>
        <end position="413"/>
    </location>
</feature>
<feature type="compositionally biased region" description="Basic and acidic residues" evidence="5">
    <location>
        <begin position="385"/>
        <end position="397"/>
    </location>
</feature>
<organism evidence="6 7">
    <name type="scientific">Periconia macrospinosa</name>
    <dbReference type="NCBI Taxonomy" id="97972"/>
    <lineage>
        <taxon>Eukaryota</taxon>
        <taxon>Fungi</taxon>
        <taxon>Dikarya</taxon>
        <taxon>Ascomycota</taxon>
        <taxon>Pezizomycotina</taxon>
        <taxon>Dothideomycetes</taxon>
        <taxon>Pleosporomycetidae</taxon>
        <taxon>Pleosporales</taxon>
        <taxon>Massarineae</taxon>
        <taxon>Periconiaceae</taxon>
        <taxon>Periconia</taxon>
    </lineage>
</organism>
<evidence type="ECO:0000256" key="3">
    <source>
        <dbReference type="ARBA" id="ARBA00022705"/>
    </source>
</evidence>
<proteinExistence type="predicted"/>
<dbReference type="InterPro" id="IPR041913">
    <property type="entry name" value="POLD3_sf"/>
</dbReference>
<evidence type="ECO:0000313" key="6">
    <source>
        <dbReference type="EMBL" id="PVI04643.1"/>
    </source>
</evidence>
<evidence type="ECO:0000256" key="5">
    <source>
        <dbReference type="SAM" id="MobiDB-lite"/>
    </source>
</evidence>
<accession>A0A2V1E248</accession>
<evidence type="ECO:0000256" key="1">
    <source>
        <dbReference type="ARBA" id="ARBA00004123"/>
    </source>
</evidence>
<reference evidence="6 7" key="1">
    <citation type="journal article" date="2018" name="Sci. Rep.">
        <title>Comparative genomics provides insights into the lifestyle and reveals functional heterogeneity of dark septate endophytic fungi.</title>
        <authorList>
            <person name="Knapp D.G."/>
            <person name="Nemeth J.B."/>
            <person name="Barry K."/>
            <person name="Hainaut M."/>
            <person name="Henrissat B."/>
            <person name="Johnson J."/>
            <person name="Kuo A."/>
            <person name="Lim J.H.P."/>
            <person name="Lipzen A."/>
            <person name="Nolan M."/>
            <person name="Ohm R.A."/>
            <person name="Tamas L."/>
            <person name="Grigoriev I.V."/>
            <person name="Spatafora J.W."/>
            <person name="Nagy L.G."/>
            <person name="Kovacs G.M."/>
        </authorList>
    </citation>
    <scope>NUCLEOTIDE SEQUENCE [LARGE SCALE GENOMIC DNA]</scope>
    <source>
        <strain evidence="6 7">DSE2036</strain>
    </source>
</reference>
<dbReference type="PANTHER" id="PTHR17598">
    <property type="entry name" value="DNA POLYMERASE DELTA SUBUNIT 3"/>
    <property type="match status" value="1"/>
</dbReference>
<dbReference type="InterPro" id="IPR019038">
    <property type="entry name" value="POLD3"/>
</dbReference>
<dbReference type="Proteomes" id="UP000244855">
    <property type="component" value="Unassembled WGS sequence"/>
</dbReference>
<feature type="compositionally biased region" description="Low complexity" evidence="5">
    <location>
        <begin position="188"/>
        <end position="204"/>
    </location>
</feature>